<dbReference type="EMBL" id="CP095061">
    <property type="protein sequence ID" value="UOQ65981.1"/>
    <property type="molecule type" value="Genomic_DNA"/>
</dbReference>
<name>A0ABY4G5D5_9BACT</name>
<evidence type="ECO:0000313" key="1">
    <source>
        <dbReference type="EMBL" id="UOQ65981.1"/>
    </source>
</evidence>
<sequence>MQLQPVLAAEGITISYDSTNNWLYVDWQGEHNQESSRAACMLMLEALRAWPCHKILNDNSNITRTSVELSLWGVWWLEEMLRAGLQHIAWVFSRNFAARQASETVLMNIQHPVIGTFDDVASAYIWLQQQRPGLH</sequence>
<dbReference type="Proteomes" id="UP000830401">
    <property type="component" value="Chromosome"/>
</dbReference>
<proteinExistence type="predicted"/>
<gene>
    <name evidence="1" type="ORF">MUN86_21105</name>
</gene>
<organism evidence="1 2">
    <name type="scientific">Hymenobacter volaticus</name>
    <dbReference type="NCBI Taxonomy" id="2932254"/>
    <lineage>
        <taxon>Bacteria</taxon>
        <taxon>Pseudomonadati</taxon>
        <taxon>Bacteroidota</taxon>
        <taxon>Cytophagia</taxon>
        <taxon>Cytophagales</taxon>
        <taxon>Hymenobacteraceae</taxon>
        <taxon>Hymenobacter</taxon>
    </lineage>
</organism>
<accession>A0ABY4G5D5</accession>
<reference evidence="1" key="1">
    <citation type="submission" date="2022-04" db="EMBL/GenBank/DDBJ databases">
        <title>Hymenobacter sp. isolated from the air.</title>
        <authorList>
            <person name="Won M."/>
            <person name="Lee C.-M."/>
            <person name="Woen H.-Y."/>
            <person name="Kwon S.-W."/>
        </authorList>
    </citation>
    <scope>NUCLEOTIDE SEQUENCE</scope>
    <source>
        <strain evidence="1">5420S-77</strain>
    </source>
</reference>
<evidence type="ECO:0000313" key="2">
    <source>
        <dbReference type="Proteomes" id="UP000830401"/>
    </source>
</evidence>
<evidence type="ECO:0008006" key="3">
    <source>
        <dbReference type="Google" id="ProtNLM"/>
    </source>
</evidence>
<dbReference type="RefSeq" id="WP_245119961.1">
    <property type="nucleotide sequence ID" value="NZ_CP095061.1"/>
</dbReference>
<protein>
    <recommendedName>
        <fullName evidence="3">STAS/SEC14 domain-containing protein</fullName>
    </recommendedName>
</protein>
<keyword evidence="2" id="KW-1185">Reference proteome</keyword>